<dbReference type="InterPro" id="IPR001173">
    <property type="entry name" value="Glyco_trans_2-like"/>
</dbReference>
<dbReference type="AlphaFoldDB" id="A0A951U8U7"/>
<reference evidence="5" key="1">
    <citation type="submission" date="2021-05" db="EMBL/GenBank/DDBJ databases">
        <authorList>
            <person name="Pietrasiak N."/>
            <person name="Ward R."/>
            <person name="Stajich J.E."/>
            <person name="Kurbessoian T."/>
        </authorList>
    </citation>
    <scope>NUCLEOTIDE SEQUENCE</scope>
    <source>
        <strain evidence="5">CPER-KK1</strain>
    </source>
</reference>
<accession>A0A951U8U7</accession>
<dbReference type="InterPro" id="IPR029044">
    <property type="entry name" value="Nucleotide-diphossugar_trans"/>
</dbReference>
<keyword evidence="2" id="KW-0328">Glycosyltransferase</keyword>
<name>A0A951U8U7_9CYAN</name>
<evidence type="ECO:0000313" key="5">
    <source>
        <dbReference type="EMBL" id="MBW4544167.1"/>
    </source>
</evidence>
<comment type="similarity">
    <text evidence="1">Belongs to the glycosyltransferase 2 family.</text>
</comment>
<evidence type="ECO:0000313" key="6">
    <source>
        <dbReference type="Proteomes" id="UP000753908"/>
    </source>
</evidence>
<comment type="caution">
    <text evidence="5">The sequence shown here is derived from an EMBL/GenBank/DDBJ whole genome shotgun (WGS) entry which is preliminary data.</text>
</comment>
<dbReference type="GO" id="GO:0016757">
    <property type="term" value="F:glycosyltransferase activity"/>
    <property type="evidence" value="ECO:0007669"/>
    <property type="project" value="UniProtKB-KW"/>
</dbReference>
<evidence type="ECO:0000256" key="2">
    <source>
        <dbReference type="ARBA" id="ARBA00022676"/>
    </source>
</evidence>
<dbReference type="EMBL" id="JAHHIF010000007">
    <property type="protein sequence ID" value="MBW4544167.1"/>
    <property type="molecule type" value="Genomic_DNA"/>
</dbReference>
<keyword evidence="3" id="KW-0808">Transferase</keyword>
<evidence type="ECO:0000256" key="1">
    <source>
        <dbReference type="ARBA" id="ARBA00006739"/>
    </source>
</evidence>
<dbReference type="CDD" id="cd00761">
    <property type="entry name" value="Glyco_tranf_GTA_type"/>
    <property type="match status" value="1"/>
</dbReference>
<sequence length="465" mass="51586">MAVPTKLTIGLILDETVDEQRTLERIETLHEAGQIDIARLLVISDQQEVPKYDFTISGKLYSNASLQRVATRVNLSEFIKTLQTDFIGYIPRGVTSSLRLPDISSVEFNFLTPWLPDADLPKETAKEMPVDAVAWIASRSIVQSVLPQLNELDNWTVLEVALALERSNIPFRWGAISGSESELPKQKSGSPVPLTATATVLALVPHYRCETWLHRCLRSLVTQTRLPEGIVVIDDGSGKPPVTIVEEFPSVTLLTAPHQVGPYRLIQQVIDDTNYDAYLFQDADDWSTSDRLYKLLHTAEVSGAELVGTQELRVFEEESKLNPVVYPLDVNAALAEKPGHPLLHPSSLVARDLVQRLGGFATGLRFGGDTEFLLRAALVARIVNIPDYCYFRRKRAGSLTTAPDTGLDSAVRIELLKTLKNRALTNYTVCREGQQPCLEPLVKAEPIVLSHITGPQLSWVTDSFL</sequence>
<reference evidence="5" key="2">
    <citation type="journal article" date="2022" name="Microbiol. Resour. Announc.">
        <title>Metagenome Sequencing to Explore Phylogenomics of Terrestrial Cyanobacteria.</title>
        <authorList>
            <person name="Ward R.D."/>
            <person name="Stajich J.E."/>
            <person name="Johansen J.R."/>
            <person name="Huntemann M."/>
            <person name="Clum A."/>
            <person name="Foster B."/>
            <person name="Foster B."/>
            <person name="Roux S."/>
            <person name="Palaniappan K."/>
            <person name="Varghese N."/>
            <person name="Mukherjee S."/>
            <person name="Reddy T.B.K."/>
            <person name="Daum C."/>
            <person name="Copeland A."/>
            <person name="Chen I.A."/>
            <person name="Ivanova N.N."/>
            <person name="Kyrpides N.C."/>
            <person name="Shapiro N."/>
            <person name="Eloe-Fadrosh E.A."/>
            <person name="Pietrasiak N."/>
        </authorList>
    </citation>
    <scope>NUCLEOTIDE SEQUENCE</scope>
    <source>
        <strain evidence="5">CPER-KK1</strain>
    </source>
</reference>
<dbReference type="PANTHER" id="PTHR43685:SF5">
    <property type="entry name" value="GLYCOSYLTRANSFERASE EPSE-RELATED"/>
    <property type="match status" value="1"/>
</dbReference>
<dbReference type="Gene3D" id="3.90.550.10">
    <property type="entry name" value="Spore Coat Polysaccharide Biosynthesis Protein SpsA, Chain A"/>
    <property type="match status" value="1"/>
</dbReference>
<gene>
    <name evidence="5" type="ORF">KME25_06970</name>
</gene>
<evidence type="ECO:0000256" key="3">
    <source>
        <dbReference type="ARBA" id="ARBA00022679"/>
    </source>
</evidence>
<feature type="domain" description="Glycosyltransferase 2-like" evidence="4">
    <location>
        <begin position="203"/>
        <end position="318"/>
    </location>
</feature>
<organism evidence="5 6">
    <name type="scientific">Symplocastrum torsivum CPER-KK1</name>
    <dbReference type="NCBI Taxonomy" id="450513"/>
    <lineage>
        <taxon>Bacteria</taxon>
        <taxon>Bacillati</taxon>
        <taxon>Cyanobacteriota</taxon>
        <taxon>Cyanophyceae</taxon>
        <taxon>Oscillatoriophycideae</taxon>
        <taxon>Oscillatoriales</taxon>
        <taxon>Microcoleaceae</taxon>
        <taxon>Symplocastrum</taxon>
    </lineage>
</organism>
<dbReference type="PANTHER" id="PTHR43685">
    <property type="entry name" value="GLYCOSYLTRANSFERASE"/>
    <property type="match status" value="1"/>
</dbReference>
<proteinExistence type="inferred from homology"/>
<dbReference type="Proteomes" id="UP000753908">
    <property type="component" value="Unassembled WGS sequence"/>
</dbReference>
<dbReference type="Pfam" id="PF00535">
    <property type="entry name" value="Glycos_transf_2"/>
    <property type="match status" value="1"/>
</dbReference>
<dbReference type="SUPFAM" id="SSF53448">
    <property type="entry name" value="Nucleotide-diphospho-sugar transferases"/>
    <property type="match status" value="1"/>
</dbReference>
<evidence type="ECO:0000259" key="4">
    <source>
        <dbReference type="Pfam" id="PF00535"/>
    </source>
</evidence>
<dbReference type="InterPro" id="IPR050834">
    <property type="entry name" value="Glycosyltransf_2"/>
</dbReference>
<protein>
    <submittedName>
        <fullName evidence="5">Glycosyltransferase family 2 protein</fullName>
    </submittedName>
</protein>